<dbReference type="GO" id="GO:0000793">
    <property type="term" value="C:condensed chromosome"/>
    <property type="evidence" value="ECO:0007669"/>
    <property type="project" value="TreeGrafter"/>
</dbReference>
<evidence type="ECO:0000313" key="2">
    <source>
        <dbReference type="EMBL" id="KAG5325315.1"/>
    </source>
</evidence>
<keyword evidence="2" id="KW-0808">Transferase</keyword>
<keyword evidence="3" id="KW-1185">Reference proteome</keyword>
<dbReference type="GO" id="GO:0042800">
    <property type="term" value="F:histone H3K4 methyltransferase activity"/>
    <property type="evidence" value="ECO:0007669"/>
    <property type="project" value="TreeGrafter"/>
</dbReference>
<dbReference type="GO" id="GO:0044774">
    <property type="term" value="P:mitotic DNA integrity checkpoint signaling"/>
    <property type="evidence" value="ECO:0007669"/>
    <property type="project" value="TreeGrafter"/>
</dbReference>
<dbReference type="PANTHER" id="PTHR46060">
    <property type="entry name" value="MARINER MOS1 TRANSPOSASE-LIKE PROTEIN"/>
    <property type="match status" value="1"/>
</dbReference>
<keyword evidence="2" id="KW-0489">Methyltransferase</keyword>
<dbReference type="InterPro" id="IPR041426">
    <property type="entry name" value="Mos1_HTH"/>
</dbReference>
<dbReference type="GO" id="GO:0006303">
    <property type="term" value="P:double-strand break repair via nonhomologous end joining"/>
    <property type="evidence" value="ECO:0007669"/>
    <property type="project" value="TreeGrafter"/>
</dbReference>
<gene>
    <name evidence="2" type="primary">Setmar_131</name>
    <name evidence="2" type="ORF">G6Z77_0011674</name>
</gene>
<dbReference type="GO" id="GO:0044547">
    <property type="term" value="F:DNA topoisomerase binding"/>
    <property type="evidence" value="ECO:0007669"/>
    <property type="project" value="TreeGrafter"/>
</dbReference>
<dbReference type="OrthoDB" id="616263at2759"/>
<sequence length="163" mass="18878">LHKIGNLTSKLNGFKMARDKQFIRHCIRYEFHQGKSAAKACESICFVLGVNVVSKSTCEFWFRRFKEDDFDISDRERSGAPQKVTNNVTVCKNVEERKWMKDNSLAQKIFKKGSDMATYIVKNEIIRRKGSTFKAVDKKCYKCNKYKHLIPICSCITFLASNT</sequence>
<dbReference type="GO" id="GO:0035861">
    <property type="term" value="C:site of double-strand break"/>
    <property type="evidence" value="ECO:0007669"/>
    <property type="project" value="TreeGrafter"/>
</dbReference>
<dbReference type="GO" id="GO:0032259">
    <property type="term" value="P:methylation"/>
    <property type="evidence" value="ECO:0007669"/>
    <property type="project" value="UniProtKB-KW"/>
</dbReference>
<reference evidence="2 3" key="1">
    <citation type="submission" date="2020-02" db="EMBL/GenBank/DDBJ databases">
        <title>Relaxed selection underlies rapid genomic changes in the transitions from sociality to social parasitism in ants.</title>
        <authorList>
            <person name="Bi X."/>
        </authorList>
    </citation>
    <scope>NUCLEOTIDE SEQUENCE [LARGE SCALE GENOMIC DNA]</scope>
    <source>
        <strain evidence="2">BGI-DK2014b</strain>
        <tissue evidence="2">Whole body</tissue>
    </source>
</reference>
<feature type="non-terminal residue" evidence="2">
    <location>
        <position position="163"/>
    </location>
</feature>
<comment type="caution">
    <text evidence="2">The sequence shown here is derived from an EMBL/GenBank/DDBJ whole genome shotgun (WGS) entry which is preliminary data.</text>
</comment>
<dbReference type="InterPro" id="IPR052709">
    <property type="entry name" value="Transposase-MT_Hybrid"/>
</dbReference>
<protein>
    <submittedName>
        <fullName evidence="2">SETMR methyltransferase</fullName>
    </submittedName>
</protein>
<dbReference type="PANTHER" id="PTHR46060:SF2">
    <property type="entry name" value="HISTONE-LYSINE N-METHYLTRANSFERASE SETMAR"/>
    <property type="match status" value="1"/>
</dbReference>
<dbReference type="Pfam" id="PF17906">
    <property type="entry name" value="HTH_48"/>
    <property type="match status" value="1"/>
</dbReference>
<feature type="non-terminal residue" evidence="2">
    <location>
        <position position="1"/>
    </location>
</feature>
<name>A0A836FDV1_9HYME</name>
<dbReference type="AlphaFoldDB" id="A0A836FDV1"/>
<dbReference type="GO" id="GO:0003690">
    <property type="term" value="F:double-stranded DNA binding"/>
    <property type="evidence" value="ECO:0007669"/>
    <property type="project" value="TreeGrafter"/>
</dbReference>
<dbReference type="GO" id="GO:0031297">
    <property type="term" value="P:replication fork processing"/>
    <property type="evidence" value="ECO:0007669"/>
    <property type="project" value="TreeGrafter"/>
</dbReference>
<dbReference type="GO" id="GO:0046975">
    <property type="term" value="F:histone H3K36 methyltransferase activity"/>
    <property type="evidence" value="ECO:0007669"/>
    <property type="project" value="TreeGrafter"/>
</dbReference>
<organism evidence="2 3">
    <name type="scientific">Acromyrmex heyeri</name>
    <dbReference type="NCBI Taxonomy" id="230685"/>
    <lineage>
        <taxon>Eukaryota</taxon>
        <taxon>Metazoa</taxon>
        <taxon>Ecdysozoa</taxon>
        <taxon>Arthropoda</taxon>
        <taxon>Hexapoda</taxon>
        <taxon>Insecta</taxon>
        <taxon>Pterygota</taxon>
        <taxon>Neoptera</taxon>
        <taxon>Endopterygota</taxon>
        <taxon>Hymenoptera</taxon>
        <taxon>Apocrita</taxon>
        <taxon>Aculeata</taxon>
        <taxon>Formicoidea</taxon>
        <taxon>Formicidae</taxon>
        <taxon>Myrmicinae</taxon>
        <taxon>Acromyrmex</taxon>
    </lineage>
</organism>
<dbReference type="Proteomes" id="UP000670152">
    <property type="component" value="Unassembled WGS sequence"/>
</dbReference>
<evidence type="ECO:0000313" key="3">
    <source>
        <dbReference type="Proteomes" id="UP000670152"/>
    </source>
</evidence>
<feature type="domain" description="Mos1 transposase HTH" evidence="1">
    <location>
        <begin position="20"/>
        <end position="69"/>
    </location>
</feature>
<dbReference type="GO" id="GO:0015074">
    <property type="term" value="P:DNA integration"/>
    <property type="evidence" value="ECO:0007669"/>
    <property type="project" value="TreeGrafter"/>
</dbReference>
<dbReference type="Gene3D" id="1.10.10.1450">
    <property type="match status" value="1"/>
</dbReference>
<dbReference type="EMBL" id="JAANIB010007561">
    <property type="protein sequence ID" value="KAG5325315.1"/>
    <property type="molecule type" value="Genomic_DNA"/>
</dbReference>
<evidence type="ECO:0000259" key="1">
    <source>
        <dbReference type="Pfam" id="PF17906"/>
    </source>
</evidence>
<dbReference type="GO" id="GO:0003697">
    <property type="term" value="F:single-stranded DNA binding"/>
    <property type="evidence" value="ECO:0007669"/>
    <property type="project" value="TreeGrafter"/>
</dbReference>
<dbReference type="GO" id="GO:0000729">
    <property type="term" value="P:DNA double-strand break processing"/>
    <property type="evidence" value="ECO:0007669"/>
    <property type="project" value="TreeGrafter"/>
</dbReference>
<accession>A0A836FDV1</accession>
<dbReference type="GO" id="GO:0005634">
    <property type="term" value="C:nucleus"/>
    <property type="evidence" value="ECO:0007669"/>
    <property type="project" value="TreeGrafter"/>
</dbReference>
<proteinExistence type="predicted"/>
<dbReference type="GO" id="GO:0000014">
    <property type="term" value="F:single-stranded DNA endodeoxyribonuclease activity"/>
    <property type="evidence" value="ECO:0007669"/>
    <property type="project" value="TreeGrafter"/>
</dbReference>